<dbReference type="FunFam" id="3.30.160.60:FF:000341">
    <property type="entry name" value="Spalt-like transcription factor 1"/>
    <property type="match status" value="1"/>
</dbReference>
<dbReference type="FunFam" id="3.30.160.60:FF:000291">
    <property type="entry name" value="Spalt-like transcription factor 4"/>
    <property type="match status" value="1"/>
</dbReference>
<organism evidence="18 19">
    <name type="scientific">Galendromus occidentalis</name>
    <name type="common">western predatory mite</name>
    <dbReference type="NCBI Taxonomy" id="34638"/>
    <lineage>
        <taxon>Eukaryota</taxon>
        <taxon>Metazoa</taxon>
        <taxon>Ecdysozoa</taxon>
        <taxon>Arthropoda</taxon>
        <taxon>Chelicerata</taxon>
        <taxon>Arachnida</taxon>
        <taxon>Acari</taxon>
        <taxon>Parasitiformes</taxon>
        <taxon>Mesostigmata</taxon>
        <taxon>Gamasina</taxon>
        <taxon>Phytoseioidea</taxon>
        <taxon>Phytoseiidae</taxon>
        <taxon>Typhlodrominae</taxon>
        <taxon>Galendromus</taxon>
    </lineage>
</organism>
<keyword evidence="5" id="KW-0677">Repeat</keyword>
<feature type="compositionally biased region" description="Low complexity" evidence="16">
    <location>
        <begin position="751"/>
        <end position="761"/>
    </location>
</feature>
<dbReference type="GO" id="GO:0000981">
    <property type="term" value="F:DNA-binding transcription factor activity, RNA polymerase II-specific"/>
    <property type="evidence" value="ECO:0007669"/>
    <property type="project" value="TreeGrafter"/>
</dbReference>
<feature type="compositionally biased region" description="Basic and acidic residues" evidence="16">
    <location>
        <begin position="527"/>
        <end position="536"/>
    </location>
</feature>
<dbReference type="PROSITE" id="PS50157">
    <property type="entry name" value="ZINC_FINGER_C2H2_2"/>
    <property type="match status" value="9"/>
</dbReference>
<dbReference type="FunFam" id="3.30.160.60:FF:000708">
    <property type="entry name" value="Sal-like protein 1"/>
    <property type="match status" value="1"/>
</dbReference>
<keyword evidence="18" id="KW-1185">Reference proteome</keyword>
<dbReference type="Pfam" id="PF00096">
    <property type="entry name" value="zf-C2H2"/>
    <property type="match status" value="6"/>
</dbReference>
<feature type="compositionally biased region" description="Acidic residues" evidence="16">
    <location>
        <begin position="197"/>
        <end position="206"/>
    </location>
</feature>
<accession>A0AAJ7WHV2</accession>
<feature type="region of interest" description="Disordered" evidence="16">
    <location>
        <begin position="750"/>
        <end position="861"/>
    </location>
</feature>
<feature type="domain" description="C2H2-type" evidence="17">
    <location>
        <begin position="1207"/>
        <end position="1234"/>
    </location>
</feature>
<evidence type="ECO:0000256" key="16">
    <source>
        <dbReference type="SAM" id="MobiDB-lite"/>
    </source>
</evidence>
<keyword evidence="10" id="KW-0804">Transcription</keyword>
<dbReference type="FunFam" id="3.30.160.60:FF:000025">
    <property type="entry name" value="Spalt-like transcription factor 1"/>
    <property type="match status" value="1"/>
</dbReference>
<dbReference type="PANTHER" id="PTHR23233">
    <property type="entry name" value="SAL-LIKE PROTEIN"/>
    <property type="match status" value="1"/>
</dbReference>
<evidence type="ECO:0000256" key="5">
    <source>
        <dbReference type="ARBA" id="ARBA00022737"/>
    </source>
</evidence>
<keyword evidence="7" id="KW-0862">Zinc</keyword>
<dbReference type="GO" id="GO:0000978">
    <property type="term" value="F:RNA polymerase II cis-regulatory region sequence-specific DNA binding"/>
    <property type="evidence" value="ECO:0007669"/>
    <property type="project" value="TreeGrafter"/>
</dbReference>
<feature type="compositionally biased region" description="Basic and acidic residues" evidence="16">
    <location>
        <begin position="822"/>
        <end position="840"/>
    </location>
</feature>
<dbReference type="GeneID" id="100905050"/>
<feature type="domain" description="C2H2-type" evidence="17">
    <location>
        <begin position="1179"/>
        <end position="1206"/>
    </location>
</feature>
<dbReference type="InterPro" id="IPR051565">
    <property type="entry name" value="Sal_C2H2-zinc-finger"/>
</dbReference>
<feature type="domain" description="C2H2-type" evidence="17">
    <location>
        <begin position="1080"/>
        <end position="1102"/>
    </location>
</feature>
<dbReference type="GO" id="GO:0048646">
    <property type="term" value="P:anatomical structure formation involved in morphogenesis"/>
    <property type="evidence" value="ECO:0007669"/>
    <property type="project" value="UniProtKB-ARBA"/>
</dbReference>
<proteinExistence type="inferred from homology"/>
<sequence>MSTRRKQRLPKHLDPLSLLDHPENGSAGLLDKELSLLNQNNSGHLSDDGTAISELSYKTNEAEDTSQDAHVCGKCRREFLELNEFLLHKRACTGIGPPQQEDSKSGDGELPPTHVTLEALRGTRVAVAQFNTQSSNDAPATPALQDALVSLRQQQAVQLQLFQQLEAYVRNNVGGHPLTASLERPDSPKVQPADTTNQEELDDERAAEDPRAATSESEAEDRSKSPKIKSEQGPGGPVSVLCAPLPPDAAPEVTPNAPNTLELLQKHTEKALQNTMSGGSFLLNGLGAFPDEANGDGRRGEGKDNYFRHRCRFCGKVFGSDSALQIHIRSHTGERPFKCNVCGNRFSTKGNLKVHFQRHKAKYPHVKMNPHPVPEHMDKHYPLLEPPGERVSPPPGQLPLGPLPLLSTAGNAPLPLDENARFRLSLGLATPHSAAKSLLAVSGNGGDLRLAPAATSDLRLRSFPSTERSVENATNNPLAENVLLPGNSVSAPGLWQLAKELQKSRERVFGLAESASSNHDEEEESNASDRSHDNANRELNLSASPAPVPAPSNSLKDPMNAQEPRSKRLPLADEEEKLDRVEPIEKRRRTEQDISSDSALVQGQSVSDKSEISECDDTGMSGIVVQSPDGDAPAGYESWEELMEVATDTESGIQKLVELSAQNGGEPNQCVICQRVLSCRSALQMHYRTHTGERPFRCKLCGRAFTTKGNLKTHMGVHRVKAPLRVMHQCPLCSKQFTNSLVLQQHVRSHNNNTDSTNSTTGQPQDLSCTSSPGQGLSPRATPSPQRQSPPVTPNSRASLDNPELFPSRSPGASELNMGNDDGSRSSPDIRPEVTFREGEPDLSEPNSLGRLNSSPLSHPGVVPPEALANFIPDLTASRRKATIEELRRNSLNPSEKAENNGPSDRHDARPENGGENGFSKNTLAMPLLLTGGTSLAALESLTNGAQGLGGIALGLMDGRMNAGNNNSATTAASDRRRSSPKQDPVLDLSSKPLSKLNTTNPTDAAALAVTNLLQTIHNQVKPPTQAELLAQGKLLPGLRFPVASPNGRPNTTCQICYKTFACNSALEIHYRSHTKERPFKCAICERGFSTKGNLKQHMLTHKIRDLPPQLFTQTNTSPGAMNPNAKLGTAAPQALQVPLLPTSPNSGAGENSSDSSRGTSPSIQSPLGSTSSTPTSRHVCNYCQRPFSSSSSLQIHLRTHTGDKPFRCAVCSRAFTTKGNLKVHMGTHVWNQQQSQQLALLAPNNQATPPKNENKKGKKLDPMDLNQVMAISRPDLYFNPYLNASFLNAAAASGGLPTLLGGHEPDSPLSLVNKGGSSSEAMSSPLSLVRHLQQQMQYPLANHLHIGASLDNGDLLRREISASPESVLSSKFEPDPEALSLVKKAGSKQMQDINDNNERHKEQILPVTEVKQEVDDPLTPTETPQ</sequence>
<dbReference type="GO" id="GO:0035107">
    <property type="term" value="P:appendage morphogenesis"/>
    <property type="evidence" value="ECO:0007669"/>
    <property type="project" value="UniProtKB-ARBA"/>
</dbReference>
<dbReference type="Proteomes" id="UP000694867">
    <property type="component" value="Unplaced"/>
</dbReference>
<dbReference type="FunFam" id="3.30.160.60:FF:002381">
    <property type="entry name" value="Putative spalt protein"/>
    <property type="match status" value="1"/>
</dbReference>
<evidence type="ECO:0000313" key="19">
    <source>
        <dbReference type="RefSeq" id="XP_028967530.1"/>
    </source>
</evidence>
<feature type="compositionally biased region" description="Basic residues" evidence="16">
    <location>
        <begin position="1"/>
        <end position="10"/>
    </location>
</feature>
<gene>
    <name evidence="19" type="primary">LOC100905050</name>
</gene>
<dbReference type="InterPro" id="IPR036236">
    <property type="entry name" value="Znf_C2H2_sf"/>
</dbReference>
<evidence type="ECO:0000256" key="9">
    <source>
        <dbReference type="ARBA" id="ARBA00023125"/>
    </source>
</evidence>
<evidence type="ECO:0000256" key="15">
    <source>
        <dbReference type="PROSITE-ProRule" id="PRU00042"/>
    </source>
</evidence>
<feature type="region of interest" description="Disordered" evidence="16">
    <location>
        <begin position="512"/>
        <end position="633"/>
    </location>
</feature>
<feature type="compositionally biased region" description="Basic and acidic residues" evidence="16">
    <location>
        <begin position="577"/>
        <end position="592"/>
    </location>
</feature>
<feature type="domain" description="C2H2-type" evidence="17">
    <location>
        <begin position="1052"/>
        <end position="1079"/>
    </location>
</feature>
<name>A0AAJ7WHV2_9ACAR</name>
<feature type="compositionally biased region" description="Basic and acidic residues" evidence="16">
    <location>
        <begin position="220"/>
        <end position="230"/>
    </location>
</feature>
<feature type="compositionally biased region" description="Polar residues" evidence="16">
    <location>
        <begin position="762"/>
        <end position="799"/>
    </location>
</feature>
<feature type="region of interest" description="Disordered" evidence="16">
    <location>
        <begin position="1384"/>
        <end position="1426"/>
    </location>
</feature>
<dbReference type="FunFam" id="3.30.160.60:FF:000130">
    <property type="entry name" value="Spalt-like transcription factor 4"/>
    <property type="match status" value="1"/>
</dbReference>
<dbReference type="InterPro" id="IPR013087">
    <property type="entry name" value="Znf_C2H2_type"/>
</dbReference>
<feature type="domain" description="C2H2-type" evidence="17">
    <location>
        <begin position="309"/>
        <end position="336"/>
    </location>
</feature>
<keyword evidence="8" id="KW-0805">Transcription regulation</keyword>
<dbReference type="GO" id="GO:0061061">
    <property type="term" value="P:muscle structure development"/>
    <property type="evidence" value="ECO:0007669"/>
    <property type="project" value="UniProtKB-ARBA"/>
</dbReference>
<dbReference type="PROSITE" id="PS00028">
    <property type="entry name" value="ZINC_FINGER_C2H2_1"/>
    <property type="match status" value="9"/>
</dbReference>
<evidence type="ECO:0000256" key="10">
    <source>
        <dbReference type="ARBA" id="ARBA00023163"/>
    </source>
</evidence>
<feature type="region of interest" description="Disordered" evidence="16">
    <location>
        <begin position="1138"/>
        <end position="1176"/>
    </location>
</feature>
<evidence type="ECO:0000256" key="7">
    <source>
        <dbReference type="ARBA" id="ARBA00022833"/>
    </source>
</evidence>
<evidence type="ECO:0000256" key="12">
    <source>
        <dbReference type="ARBA" id="ARBA00038474"/>
    </source>
</evidence>
<feature type="region of interest" description="Disordered" evidence="16">
    <location>
        <begin position="1"/>
        <end position="27"/>
    </location>
</feature>
<reference evidence="19" key="1">
    <citation type="submission" date="2025-08" db="UniProtKB">
        <authorList>
            <consortium name="RefSeq"/>
        </authorList>
    </citation>
    <scope>IDENTIFICATION</scope>
</reference>
<feature type="compositionally biased region" description="Low complexity" evidence="16">
    <location>
        <begin position="539"/>
        <end position="555"/>
    </location>
</feature>
<evidence type="ECO:0000256" key="14">
    <source>
        <dbReference type="ARBA" id="ARBA00071947"/>
    </source>
</evidence>
<protein>
    <recommendedName>
        <fullName evidence="14">Homeotic protein spalt-major</fullName>
    </recommendedName>
</protein>
<feature type="domain" description="C2H2-type" evidence="17">
    <location>
        <begin position="668"/>
        <end position="695"/>
    </location>
</feature>
<keyword evidence="4" id="KW-0479">Metal-binding</keyword>
<feature type="domain" description="C2H2-type" evidence="17">
    <location>
        <begin position="728"/>
        <end position="755"/>
    </location>
</feature>
<feature type="compositionally biased region" description="Polar residues" evidence="16">
    <location>
        <begin position="1111"/>
        <end position="1120"/>
    </location>
</feature>
<evidence type="ECO:0000256" key="13">
    <source>
        <dbReference type="ARBA" id="ARBA00056983"/>
    </source>
</evidence>
<comment type="subcellular location">
    <subcellularLocation>
        <location evidence="1">Nucleus</location>
    </subcellularLocation>
</comment>
<evidence type="ECO:0000256" key="1">
    <source>
        <dbReference type="ARBA" id="ARBA00004123"/>
    </source>
</evidence>
<feature type="compositionally biased region" description="Polar residues" evidence="16">
    <location>
        <begin position="593"/>
        <end position="607"/>
    </location>
</feature>
<dbReference type="GO" id="GO:0001708">
    <property type="term" value="P:cell fate specification"/>
    <property type="evidence" value="ECO:0007669"/>
    <property type="project" value="UniProtKB-ARBA"/>
</dbReference>
<dbReference type="KEGG" id="goe:100905050"/>
<evidence type="ECO:0000256" key="4">
    <source>
        <dbReference type="ARBA" id="ARBA00022723"/>
    </source>
</evidence>
<feature type="compositionally biased region" description="Polar residues" evidence="16">
    <location>
        <begin position="845"/>
        <end position="857"/>
    </location>
</feature>
<feature type="domain" description="C2H2-type" evidence="17">
    <location>
        <begin position="696"/>
        <end position="723"/>
    </location>
</feature>
<feature type="region of interest" description="Disordered" evidence="16">
    <location>
        <begin position="965"/>
        <end position="1000"/>
    </location>
</feature>
<evidence type="ECO:0000256" key="6">
    <source>
        <dbReference type="ARBA" id="ARBA00022771"/>
    </source>
</evidence>
<keyword evidence="2" id="KW-0217">Developmental protein</keyword>
<evidence type="ECO:0000259" key="17">
    <source>
        <dbReference type="PROSITE" id="PS50157"/>
    </source>
</evidence>
<dbReference type="RefSeq" id="XP_028967530.1">
    <property type="nucleotide sequence ID" value="XM_029111697.1"/>
</dbReference>
<comment type="function">
    <text evidence="13">Required for the establishment of the posterior-most head and the anterior-most tail segments of the embryo. Probably function as a transcriptional regulator. Could repress the transcription of the tsh gene.</text>
</comment>
<feature type="region of interest" description="Disordered" evidence="16">
    <location>
        <begin position="176"/>
        <end position="255"/>
    </location>
</feature>
<evidence type="ECO:0000313" key="18">
    <source>
        <dbReference type="Proteomes" id="UP000694867"/>
    </source>
</evidence>
<keyword evidence="9" id="KW-0238">DNA-binding</keyword>
<comment type="similarity">
    <text evidence="12">Belongs to the sal C2H2-type zinc-finger protein family.</text>
</comment>
<dbReference type="GO" id="GO:0009791">
    <property type="term" value="P:post-embryonic development"/>
    <property type="evidence" value="ECO:0007669"/>
    <property type="project" value="UniProtKB-ARBA"/>
</dbReference>
<dbReference type="GO" id="GO:0048513">
    <property type="term" value="P:animal organ development"/>
    <property type="evidence" value="ECO:0007669"/>
    <property type="project" value="UniProtKB-ARBA"/>
</dbReference>
<dbReference type="SUPFAM" id="SSF57667">
    <property type="entry name" value="beta-beta-alpha zinc fingers"/>
    <property type="match status" value="5"/>
</dbReference>
<keyword evidence="11" id="KW-0539">Nucleus</keyword>
<dbReference type="PANTHER" id="PTHR23233:SF84">
    <property type="entry name" value="FI23031P1"/>
    <property type="match status" value="1"/>
</dbReference>
<dbReference type="Pfam" id="PF12874">
    <property type="entry name" value="zf-met"/>
    <property type="match status" value="2"/>
</dbReference>
<feature type="region of interest" description="Disordered" evidence="16">
    <location>
        <begin position="1108"/>
        <end position="1127"/>
    </location>
</feature>
<dbReference type="GO" id="GO:0048699">
    <property type="term" value="P:generation of neurons"/>
    <property type="evidence" value="ECO:0007669"/>
    <property type="project" value="UniProtKB-ARBA"/>
</dbReference>
<keyword evidence="6 15" id="KW-0863">Zinc-finger</keyword>
<keyword evidence="3" id="KW-0597">Phosphoprotein</keyword>
<evidence type="ECO:0000256" key="8">
    <source>
        <dbReference type="ARBA" id="ARBA00023015"/>
    </source>
</evidence>
<dbReference type="GO" id="GO:0008270">
    <property type="term" value="F:zinc ion binding"/>
    <property type="evidence" value="ECO:0007669"/>
    <property type="project" value="UniProtKB-KW"/>
</dbReference>
<evidence type="ECO:0000256" key="11">
    <source>
        <dbReference type="ARBA" id="ARBA00023242"/>
    </source>
</evidence>
<feature type="compositionally biased region" description="Basic and acidic residues" evidence="16">
    <location>
        <begin position="896"/>
        <end position="913"/>
    </location>
</feature>
<feature type="compositionally biased region" description="Polar residues" evidence="16">
    <location>
        <begin position="1143"/>
        <end position="1169"/>
    </location>
</feature>
<feature type="region of interest" description="Disordered" evidence="16">
    <location>
        <begin position="886"/>
        <end position="920"/>
    </location>
</feature>
<dbReference type="FunFam" id="3.30.160.60:FF:000215">
    <property type="entry name" value="Spalt-like transcription factor 3"/>
    <property type="match status" value="1"/>
</dbReference>
<evidence type="ECO:0000256" key="2">
    <source>
        <dbReference type="ARBA" id="ARBA00022473"/>
    </source>
</evidence>
<feature type="domain" description="C2H2-type" evidence="17">
    <location>
        <begin position="337"/>
        <end position="364"/>
    </location>
</feature>
<dbReference type="SMART" id="SM00355">
    <property type="entry name" value="ZnF_C2H2"/>
    <property type="match status" value="10"/>
</dbReference>
<evidence type="ECO:0000256" key="3">
    <source>
        <dbReference type="ARBA" id="ARBA00022553"/>
    </source>
</evidence>
<dbReference type="Gene3D" id="3.30.160.60">
    <property type="entry name" value="Classic Zinc Finger"/>
    <property type="match status" value="8"/>
</dbReference>
<dbReference type="GO" id="GO:0005634">
    <property type="term" value="C:nucleus"/>
    <property type="evidence" value="ECO:0007669"/>
    <property type="project" value="UniProtKB-SubCell"/>
</dbReference>